<proteinExistence type="predicted"/>
<feature type="coiled-coil region" evidence="2">
    <location>
        <begin position="621"/>
        <end position="674"/>
    </location>
</feature>
<dbReference type="NCBIfam" id="TIGR01760">
    <property type="entry name" value="tape_meas_TP901"/>
    <property type="match status" value="1"/>
</dbReference>
<keyword evidence="4" id="KW-0812">Transmembrane</keyword>
<evidence type="ECO:0000259" key="5">
    <source>
        <dbReference type="Pfam" id="PF10145"/>
    </source>
</evidence>
<evidence type="ECO:0000256" key="2">
    <source>
        <dbReference type="SAM" id="Coils"/>
    </source>
</evidence>
<feature type="region of interest" description="Disordered" evidence="3">
    <location>
        <begin position="1003"/>
        <end position="1028"/>
    </location>
</feature>
<dbReference type="InterPro" id="IPR010090">
    <property type="entry name" value="Phage_tape_meas"/>
</dbReference>
<keyword evidence="1" id="KW-1188">Viral release from host cell</keyword>
<accession>A0A9X6FGD9</accession>
<feature type="domain" description="Phage tail tape measure protein" evidence="5">
    <location>
        <begin position="96"/>
        <end position="295"/>
    </location>
</feature>
<dbReference type="AlphaFoldDB" id="A0A9X6FGD9"/>
<dbReference type="RefSeq" id="WP_086412831.1">
    <property type="nucleotide sequence ID" value="NZ_NFDT01000275.1"/>
</dbReference>
<dbReference type="PANTHER" id="PTHR37813">
    <property type="entry name" value="FELS-2 PROPHAGE PROTEIN"/>
    <property type="match status" value="1"/>
</dbReference>
<feature type="coiled-coil region" evidence="2">
    <location>
        <begin position="560"/>
        <end position="597"/>
    </location>
</feature>
<feature type="transmembrane region" description="Helical" evidence="4">
    <location>
        <begin position="427"/>
        <end position="446"/>
    </location>
</feature>
<keyword evidence="4" id="KW-0472">Membrane</keyword>
<evidence type="ECO:0000313" key="7">
    <source>
        <dbReference type="Proteomes" id="UP000194882"/>
    </source>
</evidence>
<feature type="transmembrane region" description="Helical" evidence="4">
    <location>
        <begin position="385"/>
        <end position="406"/>
    </location>
</feature>
<dbReference type="EMBL" id="NFDT01000275">
    <property type="protein sequence ID" value="OTY81400.1"/>
    <property type="molecule type" value="Genomic_DNA"/>
</dbReference>
<name>A0A9X6FGD9_BACTU</name>
<comment type="caution">
    <text evidence="6">The sequence shown here is derived from an EMBL/GenBank/DDBJ whole genome shotgun (WGS) entry which is preliminary data.</text>
</comment>
<gene>
    <name evidence="6" type="ORF">BK754_33985</name>
</gene>
<dbReference type="Proteomes" id="UP000194882">
    <property type="component" value="Unassembled WGS sequence"/>
</dbReference>
<feature type="coiled-coil region" evidence="2">
    <location>
        <begin position="1092"/>
        <end position="1119"/>
    </location>
</feature>
<evidence type="ECO:0000256" key="4">
    <source>
        <dbReference type="SAM" id="Phobius"/>
    </source>
</evidence>
<dbReference type="PANTHER" id="PTHR37813:SF1">
    <property type="entry name" value="FELS-2 PROPHAGE PROTEIN"/>
    <property type="match status" value="1"/>
</dbReference>
<dbReference type="Pfam" id="PF10145">
    <property type="entry name" value="PhageMin_Tail"/>
    <property type="match status" value="1"/>
</dbReference>
<protein>
    <submittedName>
        <fullName evidence="6">Phage tail tape measure protein</fullName>
    </submittedName>
</protein>
<organism evidence="6 7">
    <name type="scientific">Bacillus thuringiensis serovar subtoxicus</name>
    <dbReference type="NCBI Taxonomy" id="475791"/>
    <lineage>
        <taxon>Bacteria</taxon>
        <taxon>Bacillati</taxon>
        <taxon>Bacillota</taxon>
        <taxon>Bacilli</taxon>
        <taxon>Bacillales</taxon>
        <taxon>Bacillaceae</taxon>
        <taxon>Bacillus</taxon>
        <taxon>Bacillus cereus group</taxon>
    </lineage>
</organism>
<keyword evidence="2" id="KW-0175">Coiled coil</keyword>
<evidence type="ECO:0000313" key="6">
    <source>
        <dbReference type="EMBL" id="OTY81400.1"/>
    </source>
</evidence>
<keyword evidence="4" id="KW-1133">Transmembrane helix</keyword>
<evidence type="ECO:0000256" key="1">
    <source>
        <dbReference type="ARBA" id="ARBA00022612"/>
    </source>
</evidence>
<sequence length="1119" mass="119550">MAGAANAGEVRARLVLDNSQFRQGVQQARNDMRGLGQGATSTAQGMSQLATASAVVGTTMVAAIGASVGAAANFEQGMARVKAISNATDSEFKLLSDTAKQLGASTQFSATQAAEGLSFLSMAGFKAKDSVAALPAVLNLAAAGQLDLGRSADIVSNIMTGFGISANDTGHAVDVLTKTMTSANTDLPMLGDAMKYVAPVAASLGISMEDTATAVAKMSDAGIQGSMAGTALRAALLQLNSPVGAAEKEFEKLGLSVKDANGNMLPLPEIIGRVNEKTKDMTDSQKTATAAHLVGTEAASGFVALLKVGEEGLREYSKGLENSAGTAERVAKIQQDTLKGAWTELTSAAEGLAIGIGEKMLPAFTSLVKGATSFVDVLAKLDPQMVSAGLAAAGTAAGVALFAVGVTKAITAVRALSVALISNPATAWIAGISVAVGALTGVLVGVKKETEEFKEVSFDTYKSLDQQSEGLKSTADEYDNLRSKVNLSNEELLKYRSLQQDLERATDPRAKQEIQQALDALIQKSGANNDQIQKTIELSDKVIEQAPGTARSFNDRGQAIATSTEAARQYVEELNKAKEAELELQKANAMKNLHKDLTTYKDSIKTVNDLIDDTPNKVKKVEEAQSNLATREEVLAKVRQNGSERQIALQQQIVDKAKDQLNTSKQELQEHKAKIYSKQAEVSLAEQALQKGNASFDQISAIKMAQAGINYEKGKEIEAIDAAIAGEQEKINKLNEVKSANGGLSEEQQKQLDAANQNVSKYGELKGAIEQNKSEQENFNMTVRDGKREAGELQEVLDKPVDKKVNAETEGAKEEVSILDRLAELEKTKKVNADTSAADGKIDNTNAKAEEGKTKPLDLNPTLANAKIIDTNLKAQEKKVKPIDGNPTLANAKIQQTNRDIETGKVKPILGNPIDAFAKINETNRKAEEKKTKPILGDNSNALGKISEADYKALEKKVKEVDAETGGAMSKVLELSRQASKSEEKNVFVKVWESVFGSKDKRHNGGTVNSIRPKYHNGGSPVAQRPNRPKFDEVDVRLLKNEMVLTQAQQANLFNMIRTFNGGKAMSAIKEQSQIEGGGTTISNHFEINGMQVREEADVQRIAEELARLQRQKQRARGI</sequence>
<reference evidence="6 7" key="1">
    <citation type="submission" date="2016-10" db="EMBL/GenBank/DDBJ databases">
        <title>Comparative genomics of Bacillus thuringiensis reveals a path to pathogens against multiple invertebrate hosts.</title>
        <authorList>
            <person name="Zheng J."/>
            <person name="Gao Q."/>
            <person name="Liu H."/>
            <person name="Peng D."/>
            <person name="Ruan L."/>
            <person name="Sun M."/>
        </authorList>
    </citation>
    <scope>NUCLEOTIDE SEQUENCE [LARGE SCALE GENOMIC DNA]</scope>
    <source>
        <strain evidence="6">BGSC 4I4</strain>
    </source>
</reference>
<evidence type="ECO:0000256" key="3">
    <source>
        <dbReference type="SAM" id="MobiDB-lite"/>
    </source>
</evidence>